<dbReference type="STRING" id="1071381.G8BW32"/>
<evidence type="ECO:0000256" key="7">
    <source>
        <dbReference type="ARBA" id="ARBA00023136"/>
    </source>
</evidence>
<dbReference type="Proteomes" id="UP000005666">
    <property type="component" value="Chromosome 7"/>
</dbReference>
<evidence type="ECO:0000256" key="1">
    <source>
        <dbReference type="ARBA" id="ARBA00002489"/>
    </source>
</evidence>
<evidence type="ECO:0000313" key="9">
    <source>
        <dbReference type="EMBL" id="CCE64110.1"/>
    </source>
</evidence>
<dbReference type="eggNOG" id="ENOG502RAJJ">
    <property type="taxonomic scope" value="Eukaryota"/>
</dbReference>
<dbReference type="KEGG" id="tpf:TPHA_0G02730"/>
<gene>
    <name evidence="9" type="primary">TPHA0G02730</name>
    <name evidence="8" type="synonym">DLT1</name>
    <name evidence="9" type="ordered locus">TPHA_0G02730</name>
</gene>
<feature type="transmembrane region" description="Helical" evidence="8">
    <location>
        <begin position="7"/>
        <end position="29"/>
    </location>
</feature>
<protein>
    <recommendedName>
        <fullName evidence="4 8">Defect at low temperature protein 1</fullName>
    </recommendedName>
</protein>
<accession>G8BW32</accession>
<comment type="function">
    <text evidence="1 8">Required for growth under high-pressure and low-temperature conditions.</text>
</comment>
<name>G8BW32_TETPH</name>
<evidence type="ECO:0000256" key="6">
    <source>
        <dbReference type="ARBA" id="ARBA00022989"/>
    </source>
</evidence>
<organism evidence="9 10">
    <name type="scientific">Tetrapisispora phaffii (strain ATCC 24235 / CBS 4417 / NBRC 1672 / NRRL Y-8282 / UCD 70-5)</name>
    <name type="common">Yeast</name>
    <name type="synonym">Fabospora phaffii</name>
    <dbReference type="NCBI Taxonomy" id="1071381"/>
    <lineage>
        <taxon>Eukaryota</taxon>
        <taxon>Fungi</taxon>
        <taxon>Dikarya</taxon>
        <taxon>Ascomycota</taxon>
        <taxon>Saccharomycotina</taxon>
        <taxon>Saccharomycetes</taxon>
        <taxon>Saccharomycetales</taxon>
        <taxon>Saccharomycetaceae</taxon>
        <taxon>Tetrapisispora</taxon>
    </lineage>
</organism>
<dbReference type="GeneID" id="11535845"/>
<keyword evidence="6 8" id="KW-1133">Transmembrane helix</keyword>
<evidence type="ECO:0000256" key="2">
    <source>
        <dbReference type="ARBA" id="ARBA00004141"/>
    </source>
</evidence>
<dbReference type="RefSeq" id="XP_003686544.1">
    <property type="nucleotide sequence ID" value="XM_003686496.1"/>
</dbReference>
<dbReference type="InterPro" id="IPR038869">
    <property type="entry name" value="DLT1"/>
</dbReference>
<reference evidence="9 10" key="1">
    <citation type="journal article" date="2011" name="Proc. Natl. Acad. Sci. U.S.A.">
        <title>Evolutionary erosion of yeast sex chromosomes by mating-type switching accidents.</title>
        <authorList>
            <person name="Gordon J.L."/>
            <person name="Armisen D."/>
            <person name="Proux-Wera E."/>
            <person name="Oheigeartaigh S.S."/>
            <person name="Byrne K.P."/>
            <person name="Wolfe K.H."/>
        </authorList>
    </citation>
    <scope>NUCLEOTIDE SEQUENCE [LARGE SCALE GENOMIC DNA]</scope>
    <source>
        <strain evidence="10">ATCC 24235 / CBS 4417 / NBRC 1672 / NRRL Y-8282 / UCD 70-5</strain>
    </source>
</reference>
<dbReference type="EMBL" id="HE612862">
    <property type="protein sequence ID" value="CCE64110.1"/>
    <property type="molecule type" value="Genomic_DNA"/>
</dbReference>
<dbReference type="PANTHER" id="PTHR40021">
    <property type="entry name" value="DEFECT AT LOW TEMPERATURE PROTEIN 1"/>
    <property type="match status" value="1"/>
</dbReference>
<sequence>MPQNSPIIIWAIRILYSINYILLVGFAAVLPIDCIAQASRSLNNALNTFIVVGALVVFAIVCIVIVAGRSLYFRSCLQDIPRGYIPLSAADLPHSASRKLVIANMTYSKDLGLIFKQPQDPVIHPGIEPPLRCDDPSVEKLFPENLNYELCIKNISDRVKFKGQFLNLNIKRVPAFFTFEDVVKYEFITDSHDPITIEKAQRLISLYETLRYSGRAITREDFQEFMELCFYLMETTLLQDKDNIDISKLHSKISNTFDQLSREDTQSFTSEDKPNETMAQHMTSLKSIISKTATQSSKNNDTVIASKKSKLSLVSASSKNGISDVKSFDSVIRH</sequence>
<keyword evidence="5 8" id="KW-0812">Transmembrane</keyword>
<dbReference type="AlphaFoldDB" id="G8BW32"/>
<evidence type="ECO:0000256" key="8">
    <source>
        <dbReference type="RuleBase" id="RU367100"/>
    </source>
</evidence>
<dbReference type="HOGENOM" id="CLU_066044_0_0_1"/>
<dbReference type="OrthoDB" id="4096362at2759"/>
<dbReference type="OMA" id="ITHHEFE"/>
<comment type="similarity">
    <text evidence="3 8">Belongs to the DLT1 family.</text>
</comment>
<dbReference type="GO" id="GO:0016020">
    <property type="term" value="C:membrane"/>
    <property type="evidence" value="ECO:0007669"/>
    <property type="project" value="UniProtKB-SubCell"/>
</dbReference>
<evidence type="ECO:0000313" key="10">
    <source>
        <dbReference type="Proteomes" id="UP000005666"/>
    </source>
</evidence>
<feature type="transmembrane region" description="Helical" evidence="8">
    <location>
        <begin position="49"/>
        <end position="72"/>
    </location>
</feature>
<evidence type="ECO:0000256" key="4">
    <source>
        <dbReference type="ARBA" id="ARBA00021353"/>
    </source>
</evidence>
<proteinExistence type="inferred from homology"/>
<keyword evidence="7 8" id="KW-0472">Membrane</keyword>
<comment type="subcellular location">
    <subcellularLocation>
        <location evidence="2 8">Membrane</location>
        <topology evidence="2 8">Multi-pass membrane protein</topology>
    </subcellularLocation>
</comment>
<dbReference type="PANTHER" id="PTHR40021:SF1">
    <property type="entry name" value="DEFECT AT LOW TEMPERATURE PROTEIN 1"/>
    <property type="match status" value="1"/>
</dbReference>
<evidence type="ECO:0000256" key="3">
    <source>
        <dbReference type="ARBA" id="ARBA00005550"/>
    </source>
</evidence>
<evidence type="ECO:0000256" key="5">
    <source>
        <dbReference type="ARBA" id="ARBA00022692"/>
    </source>
</evidence>
<keyword evidence="10" id="KW-1185">Reference proteome</keyword>